<evidence type="ECO:0000256" key="3">
    <source>
        <dbReference type="SAM" id="MobiDB-lite"/>
    </source>
</evidence>
<dbReference type="AlphaFoldDB" id="A0A2R5GIT7"/>
<sequence>MEAGRPRPNKRPRAAPSAASAAGAAAAAKSSRSQTTAAATTGERDGDDDEQQRAKTPKTPKRPALAAHKETLDVAECLKALRRSQIQVGLQQPVEVGCMTRNAQREWQYGDNSGYGLLNMLGGKFGRDLNEGFDDFERAWTPPVPDSLDHILRSLQKAGFERKPAVVAWRGILTKLMCAPFLRRDTFEMAVWKCDGVLYLSNREPPSKVEDDKNMSSKLKRFMYYGYKFEEVMTRPQGKETEARAVDPSECYCRVFKTRVADKLVVAAAEMDCRDPRGSDVELKVTRLLETPSNVRSFERFKLLKWYCQSFLSGVPYILVGFRDDDGSLRKTQFLKTLDIPNGLKEPHWDSVLCIKFLDHVLAWLIRLIPNIPRSSINASPIYLLKTTLDGDLELFQDYRLPEEVFDDLNIYL</sequence>
<comment type="function">
    <text evidence="2">Decapping enzyme for NAD-capped RNAs: specifically hydrolyzes the nicotinamide adenine dinucleotide (NAD) cap from a subset of RNAs by removing the entire NAD moiety from the 5'-end of an NAD-capped RNA.</text>
</comment>
<keyword evidence="2" id="KW-0694">RNA-binding</keyword>
<dbReference type="PANTHER" id="PTHR12395">
    <property type="entry name" value="DOM-3 RELATED"/>
    <property type="match status" value="1"/>
</dbReference>
<proteinExistence type="inferred from homology"/>
<dbReference type="EC" id="3.6.1.-" evidence="2"/>
<dbReference type="Pfam" id="PF08652">
    <property type="entry name" value="RAI1"/>
    <property type="match status" value="1"/>
</dbReference>
<dbReference type="GO" id="GO:0110155">
    <property type="term" value="P:NAD-cap decapping"/>
    <property type="evidence" value="ECO:0007669"/>
    <property type="project" value="TreeGrafter"/>
</dbReference>
<comment type="similarity">
    <text evidence="1 2">Belongs to the DXO/Dom3Z family.</text>
</comment>
<keyword evidence="2" id="KW-0378">Hydrolase</keyword>
<feature type="region of interest" description="Disordered" evidence="3">
    <location>
        <begin position="1"/>
        <end position="67"/>
    </location>
</feature>
<name>A0A2R5GIT7_9STRA</name>
<dbReference type="GO" id="GO:0000956">
    <property type="term" value="P:nuclear-transcribed mRNA catabolic process"/>
    <property type="evidence" value="ECO:0007669"/>
    <property type="project" value="TreeGrafter"/>
</dbReference>
<protein>
    <recommendedName>
        <fullName evidence="2">Decapping nuclease</fullName>
        <ecNumber evidence="2">3.6.1.-</ecNumber>
    </recommendedName>
</protein>
<evidence type="ECO:0000313" key="5">
    <source>
        <dbReference type="EMBL" id="GBG27784.1"/>
    </source>
</evidence>
<comment type="subcellular location">
    <subcellularLocation>
        <location evidence="2">Nucleus</location>
    </subcellularLocation>
</comment>
<dbReference type="Proteomes" id="UP000241890">
    <property type="component" value="Unassembled WGS sequence"/>
</dbReference>
<dbReference type="GO" id="GO:0034353">
    <property type="term" value="F:mRNA 5'-diphosphatase activity"/>
    <property type="evidence" value="ECO:0007669"/>
    <property type="project" value="TreeGrafter"/>
</dbReference>
<evidence type="ECO:0000259" key="4">
    <source>
        <dbReference type="Pfam" id="PF08652"/>
    </source>
</evidence>
<feature type="compositionally biased region" description="Low complexity" evidence="3">
    <location>
        <begin position="14"/>
        <end position="41"/>
    </location>
</feature>
<keyword evidence="2" id="KW-0539">Nucleus</keyword>
<evidence type="ECO:0000256" key="2">
    <source>
        <dbReference type="RuleBase" id="RU367113"/>
    </source>
</evidence>
<gene>
    <name evidence="5" type="ORF">FCC1311_040072</name>
</gene>
<reference evidence="5 6" key="1">
    <citation type="submission" date="2017-12" db="EMBL/GenBank/DDBJ databases">
        <title>Sequencing, de novo assembly and annotation of complete genome of a new Thraustochytrid species, strain FCC1311.</title>
        <authorList>
            <person name="Sedici K."/>
            <person name="Godart F."/>
            <person name="Aiese Cigliano R."/>
            <person name="Sanseverino W."/>
            <person name="Barakat M."/>
            <person name="Ortet P."/>
            <person name="Marechal E."/>
            <person name="Cagnac O."/>
            <person name="Amato A."/>
        </authorList>
    </citation>
    <scope>NUCLEOTIDE SEQUENCE [LARGE SCALE GENOMIC DNA]</scope>
</reference>
<dbReference type="GO" id="GO:0003723">
    <property type="term" value="F:RNA binding"/>
    <property type="evidence" value="ECO:0007669"/>
    <property type="project" value="UniProtKB-KW"/>
</dbReference>
<accession>A0A2R5GIT7</accession>
<keyword evidence="2" id="KW-0547">Nucleotide-binding</keyword>
<dbReference type="GO" id="GO:0046872">
    <property type="term" value="F:metal ion binding"/>
    <property type="evidence" value="ECO:0007669"/>
    <property type="project" value="UniProtKB-KW"/>
</dbReference>
<dbReference type="GO" id="GO:0005829">
    <property type="term" value="C:cytosol"/>
    <property type="evidence" value="ECO:0007669"/>
    <property type="project" value="TreeGrafter"/>
</dbReference>
<dbReference type="GO" id="GO:0004518">
    <property type="term" value="F:nuclease activity"/>
    <property type="evidence" value="ECO:0007669"/>
    <property type="project" value="UniProtKB-KW"/>
</dbReference>
<dbReference type="InParanoid" id="A0A2R5GIT7"/>
<dbReference type="InterPro" id="IPR013961">
    <property type="entry name" value="RAI1"/>
</dbReference>
<keyword evidence="6" id="KW-1185">Reference proteome</keyword>
<comment type="caution">
    <text evidence="5">The sequence shown here is derived from an EMBL/GenBank/DDBJ whole genome shotgun (WGS) entry which is preliminary data.</text>
</comment>
<feature type="domain" description="RAI1-like" evidence="4">
    <location>
        <begin position="91"/>
        <end position="374"/>
    </location>
</feature>
<dbReference type="EMBL" id="BEYU01000035">
    <property type="protein sequence ID" value="GBG27784.1"/>
    <property type="molecule type" value="Genomic_DNA"/>
</dbReference>
<evidence type="ECO:0000256" key="1">
    <source>
        <dbReference type="ARBA" id="ARBA00006562"/>
    </source>
</evidence>
<evidence type="ECO:0000313" key="6">
    <source>
        <dbReference type="Proteomes" id="UP000241890"/>
    </source>
</evidence>
<keyword evidence="2" id="KW-0540">Nuclease</keyword>
<dbReference type="PANTHER" id="PTHR12395:SF9">
    <property type="entry name" value="DECAPPING AND EXORIBONUCLEASE PROTEIN"/>
    <property type="match status" value="1"/>
</dbReference>
<keyword evidence="2" id="KW-0479">Metal-binding</keyword>
<dbReference type="GO" id="GO:0005634">
    <property type="term" value="C:nucleus"/>
    <property type="evidence" value="ECO:0007669"/>
    <property type="project" value="UniProtKB-SubCell"/>
</dbReference>
<organism evidence="5 6">
    <name type="scientific">Hondaea fermentalgiana</name>
    <dbReference type="NCBI Taxonomy" id="2315210"/>
    <lineage>
        <taxon>Eukaryota</taxon>
        <taxon>Sar</taxon>
        <taxon>Stramenopiles</taxon>
        <taxon>Bigyra</taxon>
        <taxon>Labyrinthulomycetes</taxon>
        <taxon>Thraustochytrida</taxon>
        <taxon>Thraustochytriidae</taxon>
        <taxon>Hondaea</taxon>
    </lineage>
</organism>
<dbReference type="OrthoDB" id="5853397at2759"/>
<comment type="cofactor">
    <cofactor evidence="2">
        <name>a divalent metal cation</name>
        <dbReference type="ChEBI" id="CHEBI:60240"/>
    </cofactor>
</comment>
<dbReference type="GO" id="GO:0000166">
    <property type="term" value="F:nucleotide binding"/>
    <property type="evidence" value="ECO:0007669"/>
    <property type="project" value="UniProtKB-KW"/>
</dbReference>
<dbReference type="InterPro" id="IPR039039">
    <property type="entry name" value="RAI1-like_fam"/>
</dbReference>